<dbReference type="InterPro" id="IPR025375">
    <property type="entry name" value="DUF4365"/>
</dbReference>
<evidence type="ECO:0000259" key="1">
    <source>
        <dbReference type="Pfam" id="PF14280"/>
    </source>
</evidence>
<dbReference type="KEGG" id="tpla:ElP_15860"/>
<dbReference type="AlphaFoldDB" id="A0A518GYN0"/>
<dbReference type="OrthoDB" id="516854at2"/>
<proteinExistence type="predicted"/>
<dbReference type="RefSeq" id="WP_145268050.1">
    <property type="nucleotide sequence ID" value="NZ_CP036426.1"/>
</dbReference>
<dbReference type="Proteomes" id="UP000317835">
    <property type="component" value="Chromosome"/>
</dbReference>
<sequence length="167" mass="19126">MMDLSQRKEQWSEVYLRAIATAAGYTLHEPRVDDDSIDFAIAGRIVADLPCPPRIDVQLKGTSDFAVRDDHVVYRLKRKNYDDLRYTELLVPRLLIVVLIPKAEADWLRHSVEELAIRRCGYWANLAGLGPATQKGDKVPVRLPRANIFSVEGLRDLMRRSARRETL</sequence>
<reference evidence="2 3" key="1">
    <citation type="submission" date="2019-02" db="EMBL/GenBank/DDBJ databases">
        <title>Deep-cultivation of Planctomycetes and their phenomic and genomic characterization uncovers novel biology.</title>
        <authorList>
            <person name="Wiegand S."/>
            <person name="Jogler M."/>
            <person name="Boedeker C."/>
            <person name="Pinto D."/>
            <person name="Vollmers J."/>
            <person name="Rivas-Marin E."/>
            <person name="Kohn T."/>
            <person name="Peeters S.H."/>
            <person name="Heuer A."/>
            <person name="Rast P."/>
            <person name="Oberbeckmann S."/>
            <person name="Bunk B."/>
            <person name="Jeske O."/>
            <person name="Meyerdierks A."/>
            <person name="Storesund J.E."/>
            <person name="Kallscheuer N."/>
            <person name="Luecker S."/>
            <person name="Lage O.M."/>
            <person name="Pohl T."/>
            <person name="Merkel B.J."/>
            <person name="Hornburger P."/>
            <person name="Mueller R.-W."/>
            <person name="Bruemmer F."/>
            <person name="Labrenz M."/>
            <person name="Spormann A.M."/>
            <person name="Op den Camp H."/>
            <person name="Overmann J."/>
            <person name="Amann R."/>
            <person name="Jetten M.S.M."/>
            <person name="Mascher T."/>
            <person name="Medema M.H."/>
            <person name="Devos D.P."/>
            <person name="Kaster A.-K."/>
            <person name="Ovreas L."/>
            <person name="Rohde M."/>
            <person name="Galperin M.Y."/>
            <person name="Jogler C."/>
        </authorList>
    </citation>
    <scope>NUCLEOTIDE SEQUENCE [LARGE SCALE GENOMIC DNA]</scope>
    <source>
        <strain evidence="2 3">ElP</strain>
    </source>
</reference>
<evidence type="ECO:0000313" key="2">
    <source>
        <dbReference type="EMBL" id="QDV33709.1"/>
    </source>
</evidence>
<name>A0A518GYN0_9BACT</name>
<evidence type="ECO:0000313" key="3">
    <source>
        <dbReference type="Proteomes" id="UP000317835"/>
    </source>
</evidence>
<accession>A0A518GYN0</accession>
<gene>
    <name evidence="2" type="ORF">ElP_15860</name>
</gene>
<dbReference type="Pfam" id="PF14280">
    <property type="entry name" value="DUF4365"/>
    <property type="match status" value="1"/>
</dbReference>
<keyword evidence="3" id="KW-1185">Reference proteome</keyword>
<feature type="domain" description="DUF4365" evidence="1">
    <location>
        <begin position="9"/>
        <end position="160"/>
    </location>
</feature>
<dbReference type="EMBL" id="CP036426">
    <property type="protein sequence ID" value="QDV33709.1"/>
    <property type="molecule type" value="Genomic_DNA"/>
</dbReference>
<protein>
    <recommendedName>
        <fullName evidence="1">DUF4365 domain-containing protein</fullName>
    </recommendedName>
</protein>
<organism evidence="2 3">
    <name type="scientific">Tautonia plasticadhaerens</name>
    <dbReference type="NCBI Taxonomy" id="2527974"/>
    <lineage>
        <taxon>Bacteria</taxon>
        <taxon>Pseudomonadati</taxon>
        <taxon>Planctomycetota</taxon>
        <taxon>Planctomycetia</taxon>
        <taxon>Isosphaerales</taxon>
        <taxon>Isosphaeraceae</taxon>
        <taxon>Tautonia</taxon>
    </lineage>
</organism>